<accession>A0A844Y0V3</accession>
<name>A0A844Y0V3_9SPHN</name>
<proteinExistence type="predicted"/>
<gene>
    <name evidence="1" type="ORF">GRI42_06665</name>
</gene>
<dbReference type="AlphaFoldDB" id="A0A844Y0V3"/>
<organism evidence="1 2">
    <name type="scientific">Qipengyuania gaetbuli</name>
    <dbReference type="NCBI Taxonomy" id="266952"/>
    <lineage>
        <taxon>Bacteria</taxon>
        <taxon>Pseudomonadati</taxon>
        <taxon>Pseudomonadota</taxon>
        <taxon>Alphaproteobacteria</taxon>
        <taxon>Sphingomonadales</taxon>
        <taxon>Erythrobacteraceae</taxon>
        <taxon>Qipengyuania</taxon>
    </lineage>
</organism>
<evidence type="ECO:0000313" key="1">
    <source>
        <dbReference type="EMBL" id="MXO50983.1"/>
    </source>
</evidence>
<protein>
    <submittedName>
        <fullName evidence="1">Uncharacterized protein</fullName>
    </submittedName>
</protein>
<comment type="caution">
    <text evidence="1">The sequence shown here is derived from an EMBL/GenBank/DDBJ whole genome shotgun (WGS) entry which is preliminary data.</text>
</comment>
<evidence type="ECO:0000313" key="2">
    <source>
        <dbReference type="Proteomes" id="UP000444185"/>
    </source>
</evidence>
<keyword evidence="2" id="KW-1185">Reference proteome</keyword>
<sequence length="304" mass="33441">MGGSVSAQSSEPVADASSGWRVADHLAFVSFENANVFLGKGAEKATSPVAEVSTWIESRTTTTLRWSVVLNPGIPARTSKAAAPQSWRPIRNSPVLEAASPSNFPLRQAHPIDRSERDYSKAIATYGPFRVIDRFRVALVGETDTTTPALFQVMMRRHPQLTQIDMVECPGTRDDTANLKLGRLIRAHGLMTFVPRRGSVRSGAVDLFLSGVVKEIADGAEFAVHSWLDETGREPNDYAADAPENRRYLTYYREMGMADAQARAFYAFTNSVPHRSAKWIGAGDMRRWIGGAPTPSKPTYLARN</sequence>
<dbReference type="OrthoDB" id="6198264at2"/>
<dbReference type="RefSeq" id="WP_160607526.1">
    <property type="nucleotide sequence ID" value="NZ_WTYF01000004.1"/>
</dbReference>
<dbReference type="Proteomes" id="UP000444185">
    <property type="component" value="Unassembled WGS sequence"/>
</dbReference>
<dbReference type="EMBL" id="WTYF01000004">
    <property type="protein sequence ID" value="MXO50983.1"/>
    <property type="molecule type" value="Genomic_DNA"/>
</dbReference>
<reference evidence="1 2" key="1">
    <citation type="submission" date="2019-12" db="EMBL/GenBank/DDBJ databases">
        <title>Genomic-based taxomic classification of the family Erythrobacteraceae.</title>
        <authorList>
            <person name="Xu L."/>
        </authorList>
    </citation>
    <scope>NUCLEOTIDE SEQUENCE [LARGE SCALE GENOMIC DNA]</scope>
    <source>
        <strain evidence="1 2">DSM 16225</strain>
    </source>
</reference>